<name>A0A160T1A2_9CHLR</name>
<keyword evidence="1" id="KW-0472">Membrane</keyword>
<protein>
    <submittedName>
        <fullName evidence="3">Uncharacterized protein</fullName>
    </submittedName>
</protein>
<keyword evidence="1" id="KW-0812">Transmembrane</keyword>
<gene>
    <name evidence="3" type="ORF">CFX0092_A1913</name>
</gene>
<evidence type="ECO:0000256" key="2">
    <source>
        <dbReference type="SAM" id="SignalP"/>
    </source>
</evidence>
<keyword evidence="1" id="KW-1133">Transmembrane helix</keyword>
<keyword evidence="2" id="KW-0732">Signal</keyword>
<accession>A0A160T1A2</accession>
<evidence type="ECO:0000256" key="1">
    <source>
        <dbReference type="SAM" id="Phobius"/>
    </source>
</evidence>
<feature type="transmembrane region" description="Helical" evidence="1">
    <location>
        <begin position="39"/>
        <end position="58"/>
    </location>
</feature>
<evidence type="ECO:0000313" key="4">
    <source>
        <dbReference type="Proteomes" id="UP000215027"/>
    </source>
</evidence>
<dbReference type="AlphaFoldDB" id="A0A160T1A2"/>
<reference evidence="3" key="1">
    <citation type="submission" date="2016-01" db="EMBL/GenBank/DDBJ databases">
        <authorList>
            <person name="Mcilroy J.S."/>
            <person name="Karst M S."/>
            <person name="Albertsen M."/>
        </authorList>
    </citation>
    <scope>NUCLEOTIDE SEQUENCE</scope>
    <source>
        <strain evidence="3">Cfx-K</strain>
    </source>
</reference>
<proteinExistence type="predicted"/>
<organism evidence="3 4">
    <name type="scientific">Candidatus Promineifilum breve</name>
    <dbReference type="NCBI Taxonomy" id="1806508"/>
    <lineage>
        <taxon>Bacteria</taxon>
        <taxon>Bacillati</taxon>
        <taxon>Chloroflexota</taxon>
        <taxon>Ardenticatenia</taxon>
        <taxon>Candidatus Promineifilales</taxon>
        <taxon>Candidatus Promineifilaceae</taxon>
        <taxon>Candidatus Promineifilum</taxon>
    </lineage>
</organism>
<sequence length="63" mass="6781">MRRLSISGGTLLFTLAAALPALAQEENPLAHARLFTGGTAWGMIGVTVLLMILFMVWARRGPN</sequence>
<evidence type="ECO:0000313" key="3">
    <source>
        <dbReference type="EMBL" id="CUS03791.2"/>
    </source>
</evidence>
<dbReference type="Proteomes" id="UP000215027">
    <property type="component" value="Chromosome I"/>
</dbReference>
<keyword evidence="4" id="KW-1185">Reference proteome</keyword>
<dbReference type="KEGG" id="pbf:CFX0092_A1913"/>
<feature type="chain" id="PRO_5008240526" evidence="2">
    <location>
        <begin position="24"/>
        <end position="63"/>
    </location>
</feature>
<feature type="signal peptide" evidence="2">
    <location>
        <begin position="1"/>
        <end position="23"/>
    </location>
</feature>
<dbReference type="EMBL" id="LN890655">
    <property type="protein sequence ID" value="CUS03791.2"/>
    <property type="molecule type" value="Genomic_DNA"/>
</dbReference>